<feature type="non-terminal residue" evidence="1">
    <location>
        <position position="1"/>
    </location>
</feature>
<feature type="non-terminal residue" evidence="1">
    <location>
        <position position="109"/>
    </location>
</feature>
<name>A0ABN7WRR5_GIGMA</name>
<sequence length="109" mass="11697">PDLFIEFASFNADQNKSISTSSKLYNSNIERADVSLFEDKLVTFDSFLDNKQLYEPNMMLDDFILADSESASALLALASSTLALFSLASASSASALSISALASLSSETH</sequence>
<gene>
    <name evidence="1" type="ORF">GMARGA_LOCUS34328</name>
</gene>
<accession>A0ABN7WRR5</accession>
<reference evidence="1 2" key="1">
    <citation type="submission" date="2021-06" db="EMBL/GenBank/DDBJ databases">
        <authorList>
            <person name="Kallberg Y."/>
            <person name="Tangrot J."/>
            <person name="Rosling A."/>
        </authorList>
    </citation>
    <scope>NUCLEOTIDE SEQUENCE [LARGE SCALE GENOMIC DNA]</scope>
    <source>
        <strain evidence="1 2">120-4 pot B 10/14</strain>
    </source>
</reference>
<comment type="caution">
    <text evidence="1">The sequence shown here is derived from an EMBL/GenBank/DDBJ whole genome shotgun (WGS) entry which is preliminary data.</text>
</comment>
<dbReference type="Proteomes" id="UP000789901">
    <property type="component" value="Unassembled WGS sequence"/>
</dbReference>
<proteinExistence type="predicted"/>
<organism evidence="1 2">
    <name type="scientific">Gigaspora margarita</name>
    <dbReference type="NCBI Taxonomy" id="4874"/>
    <lineage>
        <taxon>Eukaryota</taxon>
        <taxon>Fungi</taxon>
        <taxon>Fungi incertae sedis</taxon>
        <taxon>Mucoromycota</taxon>
        <taxon>Glomeromycotina</taxon>
        <taxon>Glomeromycetes</taxon>
        <taxon>Diversisporales</taxon>
        <taxon>Gigasporaceae</taxon>
        <taxon>Gigaspora</taxon>
    </lineage>
</organism>
<evidence type="ECO:0000313" key="2">
    <source>
        <dbReference type="Proteomes" id="UP000789901"/>
    </source>
</evidence>
<dbReference type="EMBL" id="CAJVQB010059884">
    <property type="protein sequence ID" value="CAG8839174.1"/>
    <property type="molecule type" value="Genomic_DNA"/>
</dbReference>
<protein>
    <submittedName>
        <fullName evidence="1">18338_t:CDS:1</fullName>
    </submittedName>
</protein>
<keyword evidence="2" id="KW-1185">Reference proteome</keyword>
<evidence type="ECO:0000313" key="1">
    <source>
        <dbReference type="EMBL" id="CAG8839174.1"/>
    </source>
</evidence>